<dbReference type="AlphaFoldDB" id="A0A3M7QHX1"/>
<proteinExistence type="predicted"/>
<dbReference type="Proteomes" id="UP000276133">
    <property type="component" value="Unassembled WGS sequence"/>
</dbReference>
<comment type="caution">
    <text evidence="1">The sequence shown here is derived from an EMBL/GenBank/DDBJ whole genome shotgun (WGS) entry which is preliminary data.</text>
</comment>
<evidence type="ECO:0000313" key="1">
    <source>
        <dbReference type="EMBL" id="RNA10889.1"/>
    </source>
</evidence>
<gene>
    <name evidence="1" type="ORF">BpHYR1_043300</name>
</gene>
<evidence type="ECO:0000313" key="2">
    <source>
        <dbReference type="Proteomes" id="UP000276133"/>
    </source>
</evidence>
<accession>A0A3M7QHX1</accession>
<protein>
    <submittedName>
        <fullName evidence="1">Uncharacterized protein</fullName>
    </submittedName>
</protein>
<name>A0A3M7QHX1_BRAPC</name>
<organism evidence="1 2">
    <name type="scientific">Brachionus plicatilis</name>
    <name type="common">Marine rotifer</name>
    <name type="synonym">Brachionus muelleri</name>
    <dbReference type="NCBI Taxonomy" id="10195"/>
    <lineage>
        <taxon>Eukaryota</taxon>
        <taxon>Metazoa</taxon>
        <taxon>Spiralia</taxon>
        <taxon>Gnathifera</taxon>
        <taxon>Rotifera</taxon>
        <taxon>Eurotatoria</taxon>
        <taxon>Monogononta</taxon>
        <taxon>Pseudotrocha</taxon>
        <taxon>Ploima</taxon>
        <taxon>Brachionidae</taxon>
        <taxon>Brachionus</taxon>
    </lineage>
</organism>
<sequence length="98" mass="11266">MSLIASNILSVKSIQDKIKQCDGPKSSKANFNFSKSMQKNTHSELFFTFRVSSLLDMNQKAIFVVQIKMIASNIIVDDSQKRNKYDLRECSQIVLREF</sequence>
<keyword evidence="2" id="KW-1185">Reference proteome</keyword>
<dbReference type="EMBL" id="REGN01006095">
    <property type="protein sequence ID" value="RNA10889.1"/>
    <property type="molecule type" value="Genomic_DNA"/>
</dbReference>
<reference evidence="1 2" key="1">
    <citation type="journal article" date="2018" name="Sci. Rep.">
        <title>Genomic signatures of local adaptation to the degree of environmental predictability in rotifers.</title>
        <authorList>
            <person name="Franch-Gras L."/>
            <person name="Hahn C."/>
            <person name="Garcia-Roger E.M."/>
            <person name="Carmona M.J."/>
            <person name="Serra M."/>
            <person name="Gomez A."/>
        </authorList>
    </citation>
    <scope>NUCLEOTIDE SEQUENCE [LARGE SCALE GENOMIC DNA]</scope>
    <source>
        <strain evidence="1">HYR1</strain>
    </source>
</reference>